<dbReference type="SUPFAM" id="SSF56399">
    <property type="entry name" value="ADP-ribosylation"/>
    <property type="match status" value="1"/>
</dbReference>
<dbReference type="GO" id="GO:0003950">
    <property type="term" value="F:NAD+ poly-ADP-ribosyltransferase activity"/>
    <property type="evidence" value="ECO:0007669"/>
    <property type="project" value="InterPro"/>
</dbReference>
<organism evidence="6 7">
    <name type="scientific">Pedosphaera parvula (strain Ellin514)</name>
    <dbReference type="NCBI Taxonomy" id="320771"/>
    <lineage>
        <taxon>Bacteria</taxon>
        <taxon>Pseudomonadati</taxon>
        <taxon>Verrucomicrobiota</taxon>
        <taxon>Pedosphaerae</taxon>
        <taxon>Pedosphaerales</taxon>
        <taxon>Pedosphaeraceae</taxon>
        <taxon>Pedosphaera</taxon>
    </lineage>
</organism>
<dbReference type="Gene3D" id="3.20.170.30">
    <property type="match status" value="1"/>
</dbReference>
<reference evidence="6 7" key="1">
    <citation type="journal article" date="2011" name="J. Bacteriol.">
        <title>Genome sequence of 'Pedosphaera parvula' Ellin514, an aerobic Verrucomicrobial isolate from pasture soil.</title>
        <authorList>
            <person name="Kant R."/>
            <person name="van Passel M.W."/>
            <person name="Sangwan P."/>
            <person name="Palva A."/>
            <person name="Lucas S."/>
            <person name="Copeland A."/>
            <person name="Lapidus A."/>
            <person name="Glavina Del Rio T."/>
            <person name="Dalin E."/>
            <person name="Tice H."/>
            <person name="Bruce D."/>
            <person name="Goodwin L."/>
            <person name="Pitluck S."/>
            <person name="Chertkov O."/>
            <person name="Larimer F.W."/>
            <person name="Land M.L."/>
            <person name="Hauser L."/>
            <person name="Brettin T.S."/>
            <person name="Detter J.C."/>
            <person name="Han S."/>
            <person name="de Vos W.M."/>
            <person name="Janssen P.H."/>
            <person name="Smidt H."/>
        </authorList>
    </citation>
    <scope>NUCLEOTIDE SEQUENCE [LARGE SCALE GENOMIC DNA]</scope>
    <source>
        <strain evidence="6 7">Ellin514</strain>
    </source>
</reference>
<keyword evidence="3 5" id="KW-0520">NAD</keyword>
<dbReference type="InterPro" id="IPR002745">
    <property type="entry name" value="Ptrans_KptA/Tpt1"/>
</dbReference>
<comment type="similarity">
    <text evidence="1 5">Belongs to the KptA/TPT1 family.</text>
</comment>
<dbReference type="PANTHER" id="PTHR12684">
    <property type="entry name" value="PUTATIVE PHOSPHOTRANSFERASE"/>
    <property type="match status" value="1"/>
</dbReference>
<comment type="function">
    <text evidence="4 5">Removes the 2'-phosphate from RNA via an intermediate in which the phosphate is ADP-ribosylated by NAD followed by a presumed transesterification to release the RNA and generate ADP-ribose 1''-2''-cyclic phosphate (APPR&gt;P). May function as an ADP-ribosylase.</text>
</comment>
<protein>
    <recommendedName>
        <fullName evidence="5">Probable RNA 2'-phosphotransferase</fullName>
        <ecNumber evidence="5">2.7.1.-</ecNumber>
    </recommendedName>
</protein>
<dbReference type="Proteomes" id="UP000003688">
    <property type="component" value="Unassembled WGS sequence"/>
</dbReference>
<keyword evidence="2 5" id="KW-0808">Transferase</keyword>
<evidence type="ECO:0000256" key="1">
    <source>
        <dbReference type="ARBA" id="ARBA00009836"/>
    </source>
</evidence>
<name>B9XNA4_PEDPL</name>
<dbReference type="GO" id="GO:0016746">
    <property type="term" value="F:acyltransferase activity"/>
    <property type="evidence" value="ECO:0007669"/>
    <property type="project" value="UniProtKB-KW"/>
</dbReference>
<evidence type="ECO:0000313" key="6">
    <source>
        <dbReference type="EMBL" id="EEF58657.1"/>
    </source>
</evidence>
<proteinExistence type="inferred from homology"/>
<evidence type="ECO:0000256" key="5">
    <source>
        <dbReference type="HAMAP-Rule" id="MF_00299"/>
    </source>
</evidence>
<evidence type="ECO:0000256" key="3">
    <source>
        <dbReference type="ARBA" id="ARBA00023027"/>
    </source>
</evidence>
<dbReference type="EMBL" id="ABOX02000039">
    <property type="protein sequence ID" value="EEF58657.1"/>
    <property type="molecule type" value="Genomic_DNA"/>
</dbReference>
<comment type="caution">
    <text evidence="6">The sequence shown here is derived from an EMBL/GenBank/DDBJ whole genome shotgun (WGS) entry which is preliminary data.</text>
</comment>
<sequence length="184" mass="20663">MSSRTVKISKFLSLVLRHEPGRIGIQLDSAGWVDVDELLRACTAHQFPFSRDELNQVVATNDKKRFAFSEDGKRIRANQGHSVEVELQYEPSVPPEILYHGTADRFLASIQQDGLIKGNRHHVHLSTELSTAISVGQRHGRPLVFRVLAGQMHRSGHQFFVSANGVWLADHIPANFLQIHTGEQ</sequence>
<dbReference type="STRING" id="320771.Cflav_PD1558"/>
<keyword evidence="6" id="KW-0012">Acyltransferase</keyword>
<dbReference type="NCBIfam" id="NF002014">
    <property type="entry name" value="PRK00819.1-4"/>
    <property type="match status" value="1"/>
</dbReference>
<dbReference type="PANTHER" id="PTHR12684:SF2">
    <property type="entry name" value="TRNA 2'-PHOSPHOTRANSFERASE 1"/>
    <property type="match status" value="1"/>
</dbReference>
<dbReference type="GO" id="GO:0006388">
    <property type="term" value="P:tRNA splicing, via endonucleolytic cleavage and ligation"/>
    <property type="evidence" value="ECO:0007669"/>
    <property type="project" value="UniProtKB-UniRule"/>
</dbReference>
<dbReference type="Pfam" id="PF01885">
    <property type="entry name" value="PTS_2-RNA"/>
    <property type="match status" value="1"/>
</dbReference>
<evidence type="ECO:0000256" key="4">
    <source>
        <dbReference type="ARBA" id="ARBA00025212"/>
    </source>
</evidence>
<dbReference type="RefSeq" id="WP_007417291.1">
    <property type="nucleotide sequence ID" value="NZ_ABOX02000039.1"/>
</dbReference>
<dbReference type="OrthoDB" id="4537997at2"/>
<dbReference type="InterPro" id="IPR042080">
    <property type="entry name" value="RNA_2'-PTrans_N"/>
</dbReference>
<dbReference type="HAMAP" id="MF_00299">
    <property type="entry name" value="KptA"/>
    <property type="match status" value="1"/>
</dbReference>
<dbReference type="GO" id="GO:0000215">
    <property type="term" value="F:tRNA 2'-phosphotransferase activity"/>
    <property type="evidence" value="ECO:0007669"/>
    <property type="project" value="TreeGrafter"/>
</dbReference>
<dbReference type="InterPro" id="IPR022928">
    <property type="entry name" value="RNA_2'-PTrans_KptA"/>
</dbReference>
<dbReference type="InterPro" id="IPR042081">
    <property type="entry name" value="RNA_2'-PTrans_C"/>
</dbReference>
<evidence type="ECO:0000256" key="2">
    <source>
        <dbReference type="ARBA" id="ARBA00022679"/>
    </source>
</evidence>
<gene>
    <name evidence="5" type="primary">kptA</name>
    <name evidence="6" type="ORF">Cflav_PD1558</name>
</gene>
<keyword evidence="7" id="KW-1185">Reference proteome</keyword>
<dbReference type="EC" id="2.7.1.-" evidence="5"/>
<dbReference type="AlphaFoldDB" id="B9XNA4"/>
<dbReference type="Gene3D" id="1.10.10.970">
    <property type="entry name" value="RNA 2'-phosphotransferase, Tpt1/KptA family, N-terminal domain"/>
    <property type="match status" value="1"/>
</dbReference>
<accession>B9XNA4</accession>
<evidence type="ECO:0000313" key="7">
    <source>
        <dbReference type="Proteomes" id="UP000003688"/>
    </source>
</evidence>